<keyword evidence="2" id="KW-0285">Flavoprotein</keyword>
<evidence type="ECO:0000259" key="5">
    <source>
        <dbReference type="Pfam" id="PF00890"/>
    </source>
</evidence>
<gene>
    <name evidence="6" type="primary">tcuA</name>
    <name evidence="6" type="ORF">ACFOGI_16395</name>
</gene>
<dbReference type="SUPFAM" id="SSF56425">
    <property type="entry name" value="Succinate dehydrogenase/fumarate reductase flavoprotein, catalytic domain"/>
    <property type="match status" value="1"/>
</dbReference>
<reference evidence="7" key="1">
    <citation type="journal article" date="2019" name="Int. J. Syst. Evol. Microbiol.">
        <title>The Global Catalogue of Microorganisms (GCM) 10K type strain sequencing project: providing services to taxonomists for standard genome sequencing and annotation.</title>
        <authorList>
            <consortium name="The Broad Institute Genomics Platform"/>
            <consortium name="The Broad Institute Genome Sequencing Center for Infectious Disease"/>
            <person name="Wu L."/>
            <person name="Ma J."/>
        </authorList>
    </citation>
    <scope>NUCLEOTIDE SEQUENCE [LARGE SCALE GENOMIC DNA]</scope>
    <source>
        <strain evidence="7">KCTC 13128</strain>
    </source>
</reference>
<comment type="cofactor">
    <cofactor evidence="1">
        <name>FAD</name>
        <dbReference type="ChEBI" id="CHEBI:57692"/>
    </cofactor>
</comment>
<dbReference type="InterPro" id="IPR036188">
    <property type="entry name" value="FAD/NAD-bd_sf"/>
</dbReference>
<dbReference type="EMBL" id="JBHRSA010000058">
    <property type="protein sequence ID" value="MFC3041816.1"/>
    <property type="molecule type" value="Genomic_DNA"/>
</dbReference>
<protein>
    <submittedName>
        <fullName evidence="6">FAD-dependent tricarballylate dehydrogenase TcuA</fullName>
    </submittedName>
</protein>
<keyword evidence="3" id="KW-0274">FAD</keyword>
<name>A0ABV7CZ70_9BACI</name>
<keyword evidence="4" id="KW-0560">Oxidoreductase</keyword>
<evidence type="ECO:0000313" key="6">
    <source>
        <dbReference type="EMBL" id="MFC3041816.1"/>
    </source>
</evidence>
<accession>A0ABV7CZ70</accession>
<feature type="domain" description="FAD-dependent oxidoreductase 2 FAD-binding" evidence="5">
    <location>
        <begin position="10"/>
        <end position="471"/>
    </location>
</feature>
<organism evidence="6 7">
    <name type="scientific">Virgibacillus xinjiangensis</name>
    <dbReference type="NCBI Taxonomy" id="393090"/>
    <lineage>
        <taxon>Bacteria</taxon>
        <taxon>Bacillati</taxon>
        <taxon>Bacillota</taxon>
        <taxon>Bacilli</taxon>
        <taxon>Bacillales</taxon>
        <taxon>Bacillaceae</taxon>
        <taxon>Virgibacillus</taxon>
    </lineage>
</organism>
<dbReference type="PANTHER" id="PTHR43400">
    <property type="entry name" value="FUMARATE REDUCTASE"/>
    <property type="match status" value="1"/>
</dbReference>
<dbReference type="Proteomes" id="UP001595279">
    <property type="component" value="Unassembled WGS sequence"/>
</dbReference>
<keyword evidence="7" id="KW-1185">Reference proteome</keyword>
<comment type="caution">
    <text evidence="6">The sequence shown here is derived from an EMBL/GenBank/DDBJ whole genome shotgun (WGS) entry which is preliminary data.</text>
</comment>
<dbReference type="RefSeq" id="WP_390274943.1">
    <property type="nucleotide sequence ID" value="NZ_JBHRSA010000058.1"/>
</dbReference>
<dbReference type="NCBIfam" id="NF006130">
    <property type="entry name" value="PRK08274.1"/>
    <property type="match status" value="1"/>
</dbReference>
<evidence type="ECO:0000256" key="2">
    <source>
        <dbReference type="ARBA" id="ARBA00022630"/>
    </source>
</evidence>
<dbReference type="InterPro" id="IPR050315">
    <property type="entry name" value="FAD-oxidoreductase_2"/>
</dbReference>
<evidence type="ECO:0000256" key="3">
    <source>
        <dbReference type="ARBA" id="ARBA00022827"/>
    </source>
</evidence>
<dbReference type="InterPro" id="IPR003953">
    <property type="entry name" value="FAD-dep_OxRdtase_2_FAD-bd"/>
</dbReference>
<evidence type="ECO:0000256" key="4">
    <source>
        <dbReference type="ARBA" id="ARBA00023002"/>
    </source>
</evidence>
<evidence type="ECO:0000256" key="1">
    <source>
        <dbReference type="ARBA" id="ARBA00001974"/>
    </source>
</evidence>
<evidence type="ECO:0000313" key="7">
    <source>
        <dbReference type="Proteomes" id="UP001595279"/>
    </source>
</evidence>
<proteinExistence type="predicted"/>
<sequence length="504" mass="55565">MSEREHLETDVVIVGAGNAAMSAAISASEHGARALVLEKSPEKHKGGNSTYTHGSIRFAYEGIEDIKEVVPDLTEEEERTTDFGSYPDEQFFEDMCRLTDYRTDPELASLLTSESLATMKWLHSHNVRFVPIYGRQAFKVDGFFKFWGGMVLESVGGGYGLVDTLHKKAEKLGTKVLFQAMATELLYDDEGVHGVVFKHKGKTKEVHAKSVILASGGFHANKEMRTRYLGPGWDLAKTRGSRYNTGDGIRMALDIGAASTGNWSGAHSVGGDMNAPEFAEGFQKLSYPFGVIVNAEGKRFVDEGADFRNYTYAKYGRRILEQPGQFAWQIFDQKVTGLLREEYKIRQVTKVTANTLQELAEKLVGVDAEAFMKTVDEYNQAVRKDVPFHPNIKDGRCTEGLEVPKSNWANTLDEGPFEAYQVTCGITFTYGGLEINTETEVQDILGQSIPGLYAAGELVGGLFYFNYPGGAGLMAGSVFGRIAGRNAAEFVEKVENGQLNQVNH</sequence>
<dbReference type="InterPro" id="IPR027477">
    <property type="entry name" value="Succ_DH/fumarate_Rdtase_cat_sf"/>
</dbReference>
<dbReference type="Gene3D" id="3.50.50.60">
    <property type="entry name" value="FAD/NAD(P)-binding domain"/>
    <property type="match status" value="1"/>
</dbReference>
<dbReference type="SUPFAM" id="SSF51905">
    <property type="entry name" value="FAD/NAD(P)-binding domain"/>
    <property type="match status" value="1"/>
</dbReference>
<dbReference type="PANTHER" id="PTHR43400:SF7">
    <property type="entry name" value="FAD-DEPENDENT OXIDOREDUCTASE 2 FAD BINDING DOMAIN-CONTAINING PROTEIN"/>
    <property type="match status" value="1"/>
</dbReference>
<dbReference type="Gene3D" id="3.90.700.10">
    <property type="entry name" value="Succinate dehydrogenase/fumarate reductase flavoprotein, catalytic domain"/>
    <property type="match status" value="1"/>
</dbReference>
<dbReference type="Pfam" id="PF00890">
    <property type="entry name" value="FAD_binding_2"/>
    <property type="match status" value="1"/>
</dbReference>